<evidence type="ECO:0000313" key="8">
    <source>
        <dbReference type="Proteomes" id="UP000188855"/>
    </source>
</evidence>
<reference evidence="5 8" key="1">
    <citation type="submission" date="2016-10" db="EMBL/GenBank/DDBJ databases">
        <title>Whole genome sequences of antibiotic resistant commensal Escherichia coli from healthy Australian adults.</title>
        <authorList>
            <person name="Moran R.A."/>
            <person name="Anantham S."/>
            <person name="Nigro S.J."/>
            <person name="Holt K.E."/>
            <person name="Hall R.M."/>
        </authorList>
    </citation>
    <scope>NUCLEOTIDE SEQUENCE [LARGE SCALE GENOMIC DNA]</scope>
    <source>
        <strain evidence="5 8">2.3-R4</strain>
    </source>
</reference>
<reference evidence="4 11" key="5">
    <citation type="submission" date="2018-10" db="EMBL/GenBank/DDBJ databases">
        <authorList>
            <consortium name="NARMS: The National Antimicrobial Resistance Monitoring System"/>
        </authorList>
    </citation>
    <scope>NUCLEOTIDE SEQUENCE [LARGE SCALE GENOMIC DNA]</scope>
    <source>
        <strain evidence="4 11">CVM N17EC0060</strain>
    </source>
</reference>
<dbReference type="EMBL" id="MPAF01000043">
    <property type="protein sequence ID" value="OOK25574.1"/>
    <property type="molecule type" value="Genomic_DNA"/>
</dbReference>
<dbReference type="RefSeq" id="WP_001066120.1">
    <property type="nucleotide sequence ID" value="NZ_AP027520.1"/>
</dbReference>
<gene>
    <name evidence="5" type="ORF">BMT91_19850</name>
    <name evidence="6" type="ORF">C2M16_14460</name>
    <name evidence="4" type="ORF">D9D43_27450</name>
    <name evidence="7" type="ORF">DD762_19545</name>
    <name evidence="2" type="ORF">HJQ60_004784</name>
    <name evidence="3" type="ORF">IFC14_005023</name>
</gene>
<dbReference type="EMBL" id="PPHQ01000011">
    <property type="protein sequence ID" value="PNY66929.1"/>
    <property type="molecule type" value="Genomic_DNA"/>
</dbReference>
<dbReference type="EMBL" id="QEMT01000039">
    <property type="protein sequence ID" value="PWH58696.1"/>
    <property type="molecule type" value="Genomic_DNA"/>
</dbReference>
<evidence type="ECO:0000313" key="9">
    <source>
        <dbReference type="Proteomes" id="UP000236598"/>
    </source>
</evidence>
<proteinExistence type="predicted"/>
<evidence type="ECO:0000313" key="10">
    <source>
        <dbReference type="Proteomes" id="UP000245761"/>
    </source>
</evidence>
<dbReference type="EMBL" id="DABUHV010000064">
    <property type="protein sequence ID" value="HAN4356425.1"/>
    <property type="molecule type" value="Genomic_DNA"/>
</dbReference>
<dbReference type="Proteomes" id="UP000859822">
    <property type="component" value="Unassembled WGS sequence"/>
</dbReference>
<dbReference type="AlphaFoldDB" id="A0A0D8W4F7"/>
<evidence type="ECO:0000313" key="7">
    <source>
        <dbReference type="EMBL" id="PWH58696.1"/>
    </source>
</evidence>
<feature type="compositionally biased region" description="Polar residues" evidence="1">
    <location>
        <begin position="1"/>
        <end position="13"/>
    </location>
</feature>
<dbReference type="Proteomes" id="UP000236598">
    <property type="component" value="Unassembled WGS sequence"/>
</dbReference>
<evidence type="ECO:0000313" key="11">
    <source>
        <dbReference type="Proteomes" id="UP000272336"/>
    </source>
</evidence>
<dbReference type="InterPro" id="IPR024684">
    <property type="entry name" value="Tscrpt_act_PerC/SfV_Orf40"/>
</dbReference>
<reference evidence="3" key="6">
    <citation type="submission" date="2020-09" db="EMBL/GenBank/DDBJ databases">
        <authorList>
            <consortium name="NCBI Pathogen Detection Project"/>
        </authorList>
    </citation>
    <scope>NUCLEOTIDE SEQUENCE</scope>
    <source>
        <strain evidence="3">489-16</strain>
        <strain evidence="2">AMC_487</strain>
    </source>
</reference>
<dbReference type="EMBL" id="RNLZ01000120">
    <property type="protein sequence ID" value="MGE17203.1"/>
    <property type="molecule type" value="Genomic_DNA"/>
</dbReference>
<sequence>MNNSTLKSRTISDATAEELESRGLWRRAARRWQDVMITLEKDSHRQLAVMRARECIRKAKRPIPESRIDIHTVRKAADRTIQKMGLPSLTDEIWRDYPDSVNDDGY</sequence>
<dbReference type="Proteomes" id="UP000272336">
    <property type="component" value="Unassembled WGS sequence"/>
</dbReference>
<evidence type="ECO:0000313" key="4">
    <source>
        <dbReference type="EMBL" id="MGE17203.1"/>
    </source>
</evidence>
<evidence type="ECO:0000256" key="1">
    <source>
        <dbReference type="SAM" id="MobiDB-lite"/>
    </source>
</evidence>
<dbReference type="Proteomes" id="UP000845800">
    <property type="component" value="Unassembled WGS sequence"/>
</dbReference>
<dbReference type="Proteomes" id="UP000245761">
    <property type="component" value="Unassembled WGS sequence"/>
</dbReference>
<evidence type="ECO:0000313" key="2">
    <source>
        <dbReference type="EMBL" id="HAI5334709.1"/>
    </source>
</evidence>
<accession>A0A0D8W4F7</accession>
<organism evidence="7 10">
    <name type="scientific">Escherichia coli</name>
    <dbReference type="NCBI Taxonomy" id="562"/>
    <lineage>
        <taxon>Bacteria</taxon>
        <taxon>Pseudomonadati</taxon>
        <taxon>Pseudomonadota</taxon>
        <taxon>Gammaproteobacteria</taxon>
        <taxon>Enterobacterales</taxon>
        <taxon>Enterobacteriaceae</taxon>
        <taxon>Escherichia</taxon>
    </lineage>
</organism>
<reference evidence="7 10" key="4">
    <citation type="submission" date="2018-04" db="EMBL/GenBank/DDBJ databases">
        <title>Draft Genomic Sequencing Of Potential Extraintestinal Pathogenic Escherichia coli B8S56 Isolated from Retail Chicken Skin.</title>
        <authorList>
            <person name="Xu A."/>
            <person name="Tilman S."/>
            <person name="Wisser-Parker K."/>
            <person name="Scullen O.J."/>
            <person name="Sommers C."/>
        </authorList>
    </citation>
    <scope>NUCLEOTIDE SEQUENCE [LARGE SCALE GENOMIC DNA]</scope>
    <source>
        <strain evidence="7 10">B8S56</strain>
    </source>
</reference>
<dbReference type="EMBL" id="DABERK010000037">
    <property type="protein sequence ID" value="HAI5334709.1"/>
    <property type="molecule type" value="Genomic_DNA"/>
</dbReference>
<comment type="caution">
    <text evidence="7">The sequence shown here is derived from an EMBL/GenBank/DDBJ whole genome shotgun (WGS) entry which is preliminary data.</text>
</comment>
<protein>
    <submittedName>
        <fullName evidence="7">PerC family transcriptional regulator</fullName>
    </submittedName>
</protein>
<evidence type="ECO:0000313" key="6">
    <source>
        <dbReference type="EMBL" id="PNY66929.1"/>
    </source>
</evidence>
<reference evidence="2" key="2">
    <citation type="journal article" date="2018" name="Genome Biol.">
        <title>SKESA: strategic k-mer extension for scrupulous assemblies.</title>
        <authorList>
            <person name="Souvorov A."/>
            <person name="Agarwala R."/>
            <person name="Lipman D.J."/>
        </authorList>
    </citation>
    <scope>NUCLEOTIDE SEQUENCE</scope>
    <source>
        <strain evidence="3">489-16</strain>
        <strain evidence="2">AMC_487</strain>
    </source>
</reference>
<name>A0A0D8W4F7_ECOLX</name>
<reference evidence="6 9" key="3">
    <citation type="submission" date="2018-01" db="EMBL/GenBank/DDBJ databases">
        <title>Draft Genomic Sequencing Of Potential Extraintestinal Pathogenic Escherichia coli B8S18 Isolated From Retail Chicken Skin.</title>
        <authorList>
            <person name="Xu A."/>
            <person name="Tilman S."/>
            <person name="Wisser-Parker K."/>
            <person name="Sheen S."/>
            <person name="Sommers C."/>
        </authorList>
    </citation>
    <scope>NUCLEOTIDE SEQUENCE [LARGE SCALE GENOMIC DNA]</scope>
    <source>
        <strain evidence="6 9">B8S18Com</strain>
    </source>
</reference>
<evidence type="ECO:0000313" key="5">
    <source>
        <dbReference type="EMBL" id="OOK25574.1"/>
    </source>
</evidence>
<dbReference type="Pfam" id="PF06069">
    <property type="entry name" value="PerC"/>
    <property type="match status" value="1"/>
</dbReference>
<dbReference type="Proteomes" id="UP000188855">
    <property type="component" value="Unassembled WGS sequence"/>
</dbReference>
<feature type="region of interest" description="Disordered" evidence="1">
    <location>
        <begin position="1"/>
        <end position="20"/>
    </location>
</feature>
<evidence type="ECO:0000313" key="3">
    <source>
        <dbReference type="EMBL" id="HAN4356425.1"/>
    </source>
</evidence>